<accession>A0ABM8C6R1</accession>
<dbReference type="PANTHER" id="PTHR30489">
    <property type="entry name" value="LIPOPROTEIN-RELEASING SYSTEM TRANSMEMBRANE PROTEIN LOLE"/>
    <property type="match status" value="1"/>
</dbReference>
<dbReference type="InterPro" id="IPR025857">
    <property type="entry name" value="MacB_PCD"/>
</dbReference>
<dbReference type="NCBIfam" id="TIGR02212">
    <property type="entry name" value="lolCE"/>
    <property type="match status" value="1"/>
</dbReference>
<evidence type="ECO:0000259" key="10">
    <source>
        <dbReference type="Pfam" id="PF12704"/>
    </source>
</evidence>
<feature type="transmembrane region" description="Helical" evidence="8">
    <location>
        <begin position="310"/>
        <end position="334"/>
    </location>
</feature>
<dbReference type="Pfam" id="PF02687">
    <property type="entry name" value="FtsX"/>
    <property type="match status" value="1"/>
</dbReference>
<feature type="domain" description="MacB-like periplasmic core" evidence="10">
    <location>
        <begin position="66"/>
        <end position="281"/>
    </location>
</feature>
<keyword evidence="6 8" id="KW-1133">Transmembrane helix</keyword>
<keyword evidence="4" id="KW-1003">Cell membrane</keyword>
<keyword evidence="3" id="KW-0813">Transport</keyword>
<evidence type="ECO:0000313" key="11">
    <source>
        <dbReference type="EMBL" id="BDT58932.1"/>
    </source>
</evidence>
<evidence type="ECO:0000313" key="12">
    <source>
        <dbReference type="Proteomes" id="UP001163336"/>
    </source>
</evidence>
<dbReference type="Proteomes" id="UP001163336">
    <property type="component" value="Chromosome"/>
</dbReference>
<feature type="domain" description="ABC3 transporter permease C-terminal" evidence="9">
    <location>
        <begin position="312"/>
        <end position="445"/>
    </location>
</feature>
<evidence type="ECO:0000256" key="1">
    <source>
        <dbReference type="ARBA" id="ARBA00004651"/>
    </source>
</evidence>
<dbReference type="Pfam" id="PF12704">
    <property type="entry name" value="MacB_PCD"/>
    <property type="match status" value="1"/>
</dbReference>
<evidence type="ECO:0000256" key="7">
    <source>
        <dbReference type="ARBA" id="ARBA00023136"/>
    </source>
</evidence>
<feature type="transmembrane region" description="Helical" evidence="8">
    <location>
        <begin position="354"/>
        <end position="380"/>
    </location>
</feature>
<comment type="similarity">
    <text evidence="2">Belongs to the ABC-4 integral membrane protein family. LolC/E subfamily.</text>
</comment>
<feature type="transmembrane region" description="Helical" evidence="8">
    <location>
        <begin position="419"/>
        <end position="439"/>
    </location>
</feature>
<comment type="subcellular location">
    <subcellularLocation>
        <location evidence="1">Cell membrane</location>
        <topology evidence="1">Multi-pass membrane protein</topology>
    </subcellularLocation>
</comment>
<keyword evidence="11" id="KW-0449">Lipoprotein</keyword>
<feature type="transmembrane region" description="Helical" evidence="8">
    <location>
        <begin position="61"/>
        <end position="87"/>
    </location>
</feature>
<keyword evidence="5 8" id="KW-0812">Transmembrane</keyword>
<evidence type="ECO:0000256" key="6">
    <source>
        <dbReference type="ARBA" id="ARBA00022989"/>
    </source>
</evidence>
<keyword evidence="7 8" id="KW-0472">Membrane</keyword>
<evidence type="ECO:0000256" key="3">
    <source>
        <dbReference type="ARBA" id="ARBA00022448"/>
    </source>
</evidence>
<dbReference type="InterPro" id="IPR003838">
    <property type="entry name" value="ABC3_permease_C"/>
</dbReference>
<dbReference type="InterPro" id="IPR011925">
    <property type="entry name" value="LolCE_TM"/>
</dbReference>
<keyword evidence="12" id="KW-1185">Reference proteome</keyword>
<evidence type="ECO:0000259" key="9">
    <source>
        <dbReference type="Pfam" id="PF02687"/>
    </source>
</evidence>
<proteinExistence type="inferred from homology"/>
<evidence type="ECO:0000256" key="5">
    <source>
        <dbReference type="ARBA" id="ARBA00022692"/>
    </source>
</evidence>
<sequence>MSTNEDAALDDDNLATHVPPVAHCGLATTTQNMRLTQNLPYEWLVGLRYTRAGKRSGRNSFISFISLISVSGIALGVAALIIVLSVMNGFQKQVTDRMLSVLAHIEVFDQSGSMPDWRAAGREALKNPAVRGVAPFVETQGLLEGHGVMRPSVIRGVLPSEEPKVSDVARQLTQGSLDSLKPGAYNIVLGYALARALNVGIGDKVTMLLAQGQITPAGLLPRSRSFTVSGIFEAGHMDFDAALSFIHVEDAQRMERLPAPMGLRLRIADMRQAPIVAEELKKSMPGDLEMRDWSKLNANWFAAVQTEKKMMFIILTLIIAVAAFNLVSTLVMTVTDKQADIAILRTLGASPRSIMKIFMVQGALVGIIGTVLGVGGGVLVALNIDVIVPFIESVLGVQFLSKDIYLISAVPSDLRWPDVFKIGGVSVLLAFAATLYPSWAASRVKPAEALRYE</sequence>
<dbReference type="InterPro" id="IPR051447">
    <property type="entry name" value="Lipoprotein-release_system"/>
</dbReference>
<dbReference type="EMBL" id="AP026966">
    <property type="protein sequence ID" value="BDT58932.1"/>
    <property type="molecule type" value="Genomic_DNA"/>
</dbReference>
<evidence type="ECO:0000256" key="8">
    <source>
        <dbReference type="SAM" id="Phobius"/>
    </source>
</evidence>
<evidence type="ECO:0000256" key="2">
    <source>
        <dbReference type="ARBA" id="ARBA00005236"/>
    </source>
</evidence>
<name>A0ABM8C6R1_9BURK</name>
<reference evidence="11" key="1">
    <citation type="submission" date="2022-11" db="EMBL/GenBank/DDBJ databases">
        <title>Isolation and characterization of PLA-degrading bacterium Massilia sp. from Antarctic soil.</title>
        <authorList>
            <person name="Sato K."/>
            <person name="Gomez-Fuentes C."/>
            <person name="Ahmad S.A."/>
            <person name="Zulkharnain A."/>
        </authorList>
    </citation>
    <scope>NUCLEOTIDE SEQUENCE</scope>
    <source>
        <strain evidence="11">N-3</strain>
    </source>
</reference>
<protein>
    <submittedName>
        <fullName evidence="11">Lipoprotein releasing system protein</fullName>
    </submittedName>
</protein>
<organism evidence="11 12">
    <name type="scientific">Massilia varians</name>
    <dbReference type="NCBI Taxonomy" id="457921"/>
    <lineage>
        <taxon>Bacteria</taxon>
        <taxon>Pseudomonadati</taxon>
        <taxon>Pseudomonadota</taxon>
        <taxon>Betaproteobacteria</taxon>
        <taxon>Burkholderiales</taxon>
        <taxon>Oxalobacteraceae</taxon>
        <taxon>Telluria group</taxon>
        <taxon>Massilia</taxon>
    </lineage>
</organism>
<evidence type="ECO:0000256" key="4">
    <source>
        <dbReference type="ARBA" id="ARBA00022475"/>
    </source>
</evidence>
<gene>
    <name evidence="11" type="ORF">MasN3_24260</name>
</gene>
<dbReference type="PANTHER" id="PTHR30489:SF0">
    <property type="entry name" value="LIPOPROTEIN-RELEASING SYSTEM TRANSMEMBRANE PROTEIN LOLE"/>
    <property type="match status" value="1"/>
</dbReference>